<evidence type="ECO:0000256" key="3">
    <source>
        <dbReference type="ARBA" id="ARBA00022741"/>
    </source>
</evidence>
<dbReference type="InterPro" id="IPR027417">
    <property type="entry name" value="P-loop_NTPase"/>
</dbReference>
<dbReference type="InterPro" id="IPR004176">
    <property type="entry name" value="Clp_R_N"/>
</dbReference>
<dbReference type="InterPro" id="IPR050130">
    <property type="entry name" value="ClpA_ClpB"/>
</dbReference>
<name>A0ABP8UVE7_9GAMM</name>
<dbReference type="SUPFAM" id="SSF81923">
    <property type="entry name" value="Double Clp-N motif"/>
    <property type="match status" value="1"/>
</dbReference>
<dbReference type="CDD" id="cd00009">
    <property type="entry name" value="AAA"/>
    <property type="match status" value="1"/>
</dbReference>
<evidence type="ECO:0000256" key="7">
    <source>
        <dbReference type="SAM" id="Coils"/>
    </source>
</evidence>
<organism evidence="10 11">
    <name type="scientific">Kistimonas scapharcae</name>
    <dbReference type="NCBI Taxonomy" id="1036133"/>
    <lineage>
        <taxon>Bacteria</taxon>
        <taxon>Pseudomonadati</taxon>
        <taxon>Pseudomonadota</taxon>
        <taxon>Gammaproteobacteria</taxon>
        <taxon>Oceanospirillales</taxon>
        <taxon>Endozoicomonadaceae</taxon>
        <taxon>Kistimonas</taxon>
    </lineage>
</organism>
<dbReference type="PROSITE" id="PS51903">
    <property type="entry name" value="CLP_R"/>
    <property type="match status" value="1"/>
</dbReference>
<feature type="domain" description="Clp R" evidence="9">
    <location>
        <begin position="10"/>
        <end position="162"/>
    </location>
</feature>
<accession>A0ABP8UVE7</accession>
<dbReference type="PROSITE" id="PS00870">
    <property type="entry name" value="CLPAB_1"/>
    <property type="match status" value="1"/>
</dbReference>
<feature type="coiled-coil region" evidence="7">
    <location>
        <begin position="431"/>
        <end position="483"/>
    </location>
</feature>
<dbReference type="EMBL" id="BAABFL010000004">
    <property type="protein sequence ID" value="GAA4647805.1"/>
    <property type="molecule type" value="Genomic_DNA"/>
</dbReference>
<keyword evidence="5" id="KW-0143">Chaperone</keyword>
<proteinExistence type="inferred from homology"/>
<evidence type="ECO:0000256" key="1">
    <source>
        <dbReference type="ARBA" id="ARBA00008675"/>
    </source>
</evidence>
<protein>
    <submittedName>
        <fullName evidence="10">Type VI secretion system ATPase TssH</fullName>
    </submittedName>
</protein>
<keyword evidence="2 6" id="KW-0677">Repeat</keyword>
<feature type="region of interest" description="Disordered" evidence="8">
    <location>
        <begin position="149"/>
        <end position="170"/>
    </location>
</feature>
<dbReference type="PANTHER" id="PTHR11638">
    <property type="entry name" value="ATP-DEPENDENT CLP PROTEASE"/>
    <property type="match status" value="1"/>
</dbReference>
<keyword evidence="7" id="KW-0175">Coiled coil</keyword>
<keyword evidence="3" id="KW-0547">Nucleotide-binding</keyword>
<sequence>MQSLELKTLISKLDPSLRKSLESAAGLCVRHQHRYIEIEHWLLMLFSEPSADIETVINSQKLSRQIILSDLEARLARLEKGDTGTPSLSMSILALIQDAWLVASVNCQHDVITAFDLLLALLQKAQYTVLDSPMARELQRISLESLQAMAEGQGEGDSPAESSMSQLQGAGTGASAKGALYKYTVNLTDAARNGELRPIIGRQKEIRQVIDILSRQRQNNPILVGDPGVGKTAIVEGLAQRIITGEVPESMKGVALHTLDLGLLQAGASIRGELESRLKDLMNEVRSAPTPVLLFIDEAHTLIGAGGTAGQNDAANLLKPALARGELRTIGATTWAEYKKYFEKDAALARRFQLVKVLEPDEKESCHIVRGVARSLEAHHDVRIHDDAVVSAVKLAIRYLPEQQLPDKAISLLDTACSRVGLSRHALPEVIEELEHQYAYIERELNEQRRDRAAGHADLEESLDKLEQARASTRQSLDDLYARWKKERVLVEDLAELETQADSAFLQRENDKEMPVEPSSQAQCEKILQQRKELEQLQQEQPMVFPRVDSAIIASILSSWTGIPINNMLSDEIQRLLTLESHLTARVIGQDDALKELCQCIRTSRAGLSDRRKPSGVFLMCGPSGVGKTETALALAEELFGGEQNLTTLNMTEFKEEHKISQLLGSPAGYVGYGEGGLLTEAVRRKPYSVLLLDEMEKSHPGVHDIFYQIFDRGCISDSEGREVNFCNSIIIMTSNAADYAIMEVVDRYLQNDQRKPTRDEILEAIQSELLNYFKPAFLGRVVIVPYLPLGTEDMRIICRLALERIRKNVADQYKATLTVSDAVVEQLVAWNNNPLVGARAIEQLVNRNLLPRLSVDCLKRLTEKLPINHIDVSLQNHQLVFDIT</sequence>
<reference evidence="11" key="1">
    <citation type="journal article" date="2019" name="Int. J. Syst. Evol. Microbiol.">
        <title>The Global Catalogue of Microorganisms (GCM) 10K type strain sequencing project: providing services to taxonomists for standard genome sequencing and annotation.</title>
        <authorList>
            <consortium name="The Broad Institute Genomics Platform"/>
            <consortium name="The Broad Institute Genome Sequencing Center for Infectious Disease"/>
            <person name="Wu L."/>
            <person name="Ma J."/>
        </authorList>
    </citation>
    <scope>NUCLEOTIDE SEQUENCE [LARGE SCALE GENOMIC DNA]</scope>
    <source>
        <strain evidence="11">JCM 17805</strain>
    </source>
</reference>
<dbReference type="SMART" id="SM00382">
    <property type="entry name" value="AAA"/>
    <property type="match status" value="2"/>
</dbReference>
<dbReference type="InterPro" id="IPR003959">
    <property type="entry name" value="ATPase_AAA_core"/>
</dbReference>
<dbReference type="CDD" id="cd19499">
    <property type="entry name" value="RecA-like_ClpB_Hsp104-like"/>
    <property type="match status" value="1"/>
</dbReference>
<evidence type="ECO:0000313" key="11">
    <source>
        <dbReference type="Proteomes" id="UP001500604"/>
    </source>
</evidence>
<dbReference type="Proteomes" id="UP001500604">
    <property type="component" value="Unassembled WGS sequence"/>
</dbReference>
<dbReference type="NCBIfam" id="TIGR03345">
    <property type="entry name" value="VI_ClpV1"/>
    <property type="match status" value="1"/>
</dbReference>
<dbReference type="PANTHER" id="PTHR11638:SF184">
    <property type="entry name" value="ATPASE WITH CHAPERONE ACTIVITY"/>
    <property type="match status" value="1"/>
</dbReference>
<evidence type="ECO:0000259" key="9">
    <source>
        <dbReference type="PROSITE" id="PS51903"/>
    </source>
</evidence>
<dbReference type="InterPro" id="IPR003593">
    <property type="entry name" value="AAA+_ATPase"/>
</dbReference>
<evidence type="ECO:0000313" key="10">
    <source>
        <dbReference type="EMBL" id="GAA4647805.1"/>
    </source>
</evidence>
<dbReference type="Pfam" id="PF00004">
    <property type="entry name" value="AAA"/>
    <property type="match status" value="1"/>
</dbReference>
<dbReference type="Gene3D" id="1.10.1780.10">
    <property type="entry name" value="Clp, N-terminal domain"/>
    <property type="match status" value="1"/>
</dbReference>
<feature type="compositionally biased region" description="Polar residues" evidence="8">
    <location>
        <begin position="160"/>
        <end position="169"/>
    </location>
</feature>
<evidence type="ECO:0000256" key="5">
    <source>
        <dbReference type="ARBA" id="ARBA00023186"/>
    </source>
</evidence>
<evidence type="ECO:0000256" key="6">
    <source>
        <dbReference type="PROSITE-ProRule" id="PRU01251"/>
    </source>
</evidence>
<dbReference type="InterPro" id="IPR019489">
    <property type="entry name" value="Clp_ATPase_C"/>
</dbReference>
<dbReference type="InterPro" id="IPR017729">
    <property type="entry name" value="ATPase_T6SS_ClpV1"/>
</dbReference>
<gene>
    <name evidence="10" type="primary">tssH</name>
    <name evidence="10" type="ORF">GCM10023116_00670</name>
</gene>
<keyword evidence="4" id="KW-0067">ATP-binding</keyword>
<comment type="similarity">
    <text evidence="1">Belongs to the ClpA/ClpB family.</text>
</comment>
<dbReference type="InterPro" id="IPR001270">
    <property type="entry name" value="ClpA/B"/>
</dbReference>
<dbReference type="Pfam" id="PF17871">
    <property type="entry name" value="AAA_lid_9"/>
    <property type="match status" value="1"/>
</dbReference>
<dbReference type="RefSeq" id="WP_345192676.1">
    <property type="nucleotide sequence ID" value="NZ_BAABFL010000004.1"/>
</dbReference>
<dbReference type="Pfam" id="PF07724">
    <property type="entry name" value="AAA_2"/>
    <property type="match status" value="1"/>
</dbReference>
<dbReference type="SMART" id="SM01086">
    <property type="entry name" value="ClpB_D2-small"/>
    <property type="match status" value="1"/>
</dbReference>
<keyword evidence="11" id="KW-1185">Reference proteome</keyword>
<dbReference type="Gene3D" id="3.40.50.300">
    <property type="entry name" value="P-loop containing nucleotide triphosphate hydrolases"/>
    <property type="match status" value="3"/>
</dbReference>
<comment type="caution">
    <text evidence="10">The sequence shown here is derived from an EMBL/GenBank/DDBJ whole genome shotgun (WGS) entry which is preliminary data.</text>
</comment>
<dbReference type="Pfam" id="PF02861">
    <property type="entry name" value="Clp_N"/>
    <property type="match status" value="1"/>
</dbReference>
<dbReference type="SUPFAM" id="SSF52540">
    <property type="entry name" value="P-loop containing nucleoside triphosphate hydrolases"/>
    <property type="match status" value="2"/>
</dbReference>
<dbReference type="InterPro" id="IPR018368">
    <property type="entry name" value="ClpA/B_CS1"/>
</dbReference>
<evidence type="ECO:0000256" key="2">
    <source>
        <dbReference type="ARBA" id="ARBA00022737"/>
    </source>
</evidence>
<evidence type="ECO:0000256" key="4">
    <source>
        <dbReference type="ARBA" id="ARBA00022840"/>
    </source>
</evidence>
<dbReference type="InterPro" id="IPR036628">
    <property type="entry name" value="Clp_N_dom_sf"/>
</dbReference>
<dbReference type="PRINTS" id="PR00300">
    <property type="entry name" value="CLPPROTEASEA"/>
</dbReference>
<evidence type="ECO:0000256" key="8">
    <source>
        <dbReference type="SAM" id="MobiDB-lite"/>
    </source>
</evidence>
<dbReference type="Gene3D" id="1.10.8.60">
    <property type="match status" value="1"/>
</dbReference>
<dbReference type="InterPro" id="IPR041546">
    <property type="entry name" value="ClpA/ClpB_AAA_lid"/>
</dbReference>
<dbReference type="Pfam" id="PF10431">
    <property type="entry name" value="ClpB_D2-small"/>
    <property type="match status" value="1"/>
</dbReference>